<dbReference type="AlphaFoldDB" id="A0AAU2JV68"/>
<proteinExistence type="predicted"/>
<keyword evidence="2" id="KW-0732">Signal</keyword>
<feature type="region of interest" description="Disordered" evidence="1">
    <location>
        <begin position="55"/>
        <end position="100"/>
    </location>
</feature>
<evidence type="ECO:0000256" key="1">
    <source>
        <dbReference type="SAM" id="MobiDB-lite"/>
    </source>
</evidence>
<evidence type="ECO:0000313" key="3">
    <source>
        <dbReference type="EMBL" id="WTU75404.1"/>
    </source>
</evidence>
<feature type="chain" id="PRO_5043502677" description="Secreted protein" evidence="2">
    <location>
        <begin position="19"/>
        <end position="161"/>
    </location>
</feature>
<sequence>MRKHVPVIFLAVSLALSACSGGGEPAASDSPPPTKEEIAYYDCLKGQGVKITHTDYGAPRVDKDDPSSKSISAAQEACKDKIPPPPSPQQADPKTLAAARAESKCLREQGVAWYPDPDPVTGNIDDRAVTPEQMVELKTQHIDALRKCRKDRGDDGAVLGG</sequence>
<gene>
    <name evidence="3" type="ORF">OG327_19915</name>
</gene>
<feature type="signal peptide" evidence="2">
    <location>
        <begin position="1"/>
        <end position="18"/>
    </location>
</feature>
<reference evidence="3" key="1">
    <citation type="submission" date="2022-10" db="EMBL/GenBank/DDBJ databases">
        <title>The complete genomes of actinobacterial strains from the NBC collection.</title>
        <authorList>
            <person name="Joergensen T.S."/>
            <person name="Alvarez Arevalo M."/>
            <person name="Sterndorff E.B."/>
            <person name="Faurdal D."/>
            <person name="Vuksanovic O."/>
            <person name="Mourched A.-S."/>
            <person name="Charusanti P."/>
            <person name="Shaw S."/>
            <person name="Blin K."/>
            <person name="Weber T."/>
        </authorList>
    </citation>
    <scope>NUCLEOTIDE SEQUENCE</scope>
    <source>
        <strain evidence="3">NBC_00049</strain>
    </source>
</reference>
<accession>A0AAU2JV68</accession>
<organism evidence="3">
    <name type="scientific">Streptomyces sp. NBC_00049</name>
    <dbReference type="NCBI Taxonomy" id="2903617"/>
    <lineage>
        <taxon>Bacteria</taxon>
        <taxon>Bacillati</taxon>
        <taxon>Actinomycetota</taxon>
        <taxon>Actinomycetes</taxon>
        <taxon>Kitasatosporales</taxon>
        <taxon>Streptomycetaceae</taxon>
        <taxon>Streptomyces</taxon>
    </lineage>
</organism>
<protein>
    <recommendedName>
        <fullName evidence="4">Secreted protein</fullName>
    </recommendedName>
</protein>
<dbReference type="EMBL" id="CP108264">
    <property type="protein sequence ID" value="WTU75404.1"/>
    <property type="molecule type" value="Genomic_DNA"/>
</dbReference>
<name>A0AAU2JV68_9ACTN</name>
<dbReference type="PROSITE" id="PS51257">
    <property type="entry name" value="PROKAR_LIPOPROTEIN"/>
    <property type="match status" value="1"/>
</dbReference>
<evidence type="ECO:0008006" key="4">
    <source>
        <dbReference type="Google" id="ProtNLM"/>
    </source>
</evidence>
<evidence type="ECO:0000256" key="2">
    <source>
        <dbReference type="SAM" id="SignalP"/>
    </source>
</evidence>